<dbReference type="EMBL" id="QFXC01000011">
    <property type="protein sequence ID" value="RDH82475.1"/>
    <property type="molecule type" value="Genomic_DNA"/>
</dbReference>
<keyword evidence="3" id="KW-1185">Reference proteome</keyword>
<keyword evidence="1" id="KW-1133">Transmembrane helix</keyword>
<accession>A0A370DC61</accession>
<dbReference type="AlphaFoldDB" id="A0A370DC61"/>
<evidence type="ECO:0000313" key="3">
    <source>
        <dbReference type="Proteomes" id="UP000254266"/>
    </source>
</evidence>
<feature type="transmembrane region" description="Helical" evidence="1">
    <location>
        <begin position="345"/>
        <end position="363"/>
    </location>
</feature>
<name>A0A370DC61_9GAMM</name>
<protein>
    <submittedName>
        <fullName evidence="2">Uncharacterized protein</fullName>
    </submittedName>
</protein>
<evidence type="ECO:0000256" key="1">
    <source>
        <dbReference type="SAM" id="Phobius"/>
    </source>
</evidence>
<dbReference type="Proteomes" id="UP000254266">
    <property type="component" value="Unassembled WGS sequence"/>
</dbReference>
<dbReference type="Gene3D" id="3.30.300.250">
    <property type="match status" value="1"/>
</dbReference>
<keyword evidence="1" id="KW-0472">Membrane</keyword>
<reference evidence="2 3" key="1">
    <citation type="journal article" date="2018" name="ISME J.">
        <title>Endosymbiont genomes yield clues of tubeworm success.</title>
        <authorList>
            <person name="Li Y."/>
            <person name="Liles M.R."/>
            <person name="Halanych K.M."/>
        </authorList>
    </citation>
    <scope>NUCLEOTIDE SEQUENCE [LARGE SCALE GENOMIC DNA]</scope>
    <source>
        <strain evidence="2">A1464</strain>
    </source>
</reference>
<keyword evidence="1" id="KW-0812">Transmembrane</keyword>
<sequence>MSSIDNLEIDRSKYKNAFMAIDYRPDAKDAYKSIDDLAISYKINFLELLERDPKGPVEDFVFSIRDEYNAWLNPYKSLQLNSVLQEVRKLGNDAEKEYKKIIDVLGESVDASEVFSKIKTKYTISNESKAESSPDKNGSSIQKLMSKYSVTLEEGKYKFEEYKYENLIDAINYITTNVFKYKNNKKYIPIDIHSFISGLHTERIIDLIKEGKYDGQIFGNEWYIFYENIKSKEARIYDSSAAPQDDPGSDSHEPVRDKRSYLTRLFEGDISLVVTYWIWGVLIVGLSSRIALLIYNENFMVIALNENSEMYTNIFNGILFGASAFMLVSIWRSAGNYTGNPTWKILARTVVVINTLVLLGNFSSTYNISGSSTYGLEEEIRLMNKGLPMMLDSDTRMDNVSLVDKNYLYKYTLVNATNKSLDKKRFKKIMFDSLKETVCSEKSLVSLLNQDYKFIYRYKDKNNSLVMDIILSKKYCL</sequence>
<comment type="caution">
    <text evidence="2">The sequence shown here is derived from an EMBL/GenBank/DDBJ whole genome shotgun (WGS) entry which is preliminary data.</text>
</comment>
<proteinExistence type="predicted"/>
<feature type="transmembrane region" description="Helical" evidence="1">
    <location>
        <begin position="314"/>
        <end position="333"/>
    </location>
</feature>
<gene>
    <name evidence="2" type="ORF">DIZ80_09295</name>
</gene>
<organism evidence="2 3">
    <name type="scientific">endosymbiont of Galathealinum brachiosum</name>
    <dbReference type="NCBI Taxonomy" id="2200906"/>
    <lineage>
        <taxon>Bacteria</taxon>
        <taxon>Pseudomonadati</taxon>
        <taxon>Pseudomonadota</taxon>
        <taxon>Gammaproteobacteria</taxon>
        <taxon>sulfur-oxidizing symbionts</taxon>
    </lineage>
</organism>
<evidence type="ECO:0000313" key="2">
    <source>
        <dbReference type="EMBL" id="RDH82475.1"/>
    </source>
</evidence>
<feature type="transmembrane region" description="Helical" evidence="1">
    <location>
        <begin position="270"/>
        <end position="294"/>
    </location>
</feature>